<sequence length="261" mass="25690">MLQKAVGSFARHNATESHSLRYLSRRRTRVPGLITGAACSIPERFAGAGGARGAGATAVGSQNRPATTRVGGAAAAAKLGHGASCHRRAGLCPTGGKTLAMTAGGMPLAAGQPASAAGSAGKPGGTGATLAGAGCCLGADAGTWCRSGRDAAKTAVAGMGYRRRRCAATRGHGGAAAAGTAHPAAGGGVRCAGRNAGGVILVAKVCENVVGCGAHRRRPPLNAAIKWALKSLNSPLQRRAGTSPAPYYVAILATAKLLPNK</sequence>
<evidence type="ECO:0000313" key="1">
    <source>
        <dbReference type="EMBL" id="SDY70429.1"/>
    </source>
</evidence>
<reference evidence="2" key="1">
    <citation type="submission" date="2016-10" db="EMBL/GenBank/DDBJ databases">
        <authorList>
            <person name="Varghese N."/>
            <person name="Submissions S."/>
        </authorList>
    </citation>
    <scope>NUCLEOTIDE SEQUENCE [LARGE SCALE GENOMIC DNA]</scope>
    <source>
        <strain evidence="2">CGMCC 1.8975</strain>
    </source>
</reference>
<accession>A0A1H3M2H5</accession>
<keyword evidence="2" id="KW-1185">Reference proteome</keyword>
<evidence type="ECO:0000313" key="2">
    <source>
        <dbReference type="Proteomes" id="UP000199249"/>
    </source>
</evidence>
<dbReference type="EMBL" id="FNOV01000012">
    <property type="protein sequence ID" value="SDY70429.1"/>
    <property type="molecule type" value="Genomic_DNA"/>
</dbReference>
<dbReference type="AlphaFoldDB" id="A0A1H3M2H5"/>
<proteinExistence type="predicted"/>
<name>A0A1H3M2H5_9BACT</name>
<gene>
    <name evidence="1" type="ORF">SAMN04488069_1126</name>
</gene>
<organism evidence="1 2">
    <name type="scientific">Hymenobacter psychrophilus</name>
    <dbReference type="NCBI Taxonomy" id="651662"/>
    <lineage>
        <taxon>Bacteria</taxon>
        <taxon>Pseudomonadati</taxon>
        <taxon>Bacteroidota</taxon>
        <taxon>Cytophagia</taxon>
        <taxon>Cytophagales</taxon>
        <taxon>Hymenobacteraceae</taxon>
        <taxon>Hymenobacter</taxon>
    </lineage>
</organism>
<dbReference type="Proteomes" id="UP000199249">
    <property type="component" value="Unassembled WGS sequence"/>
</dbReference>
<protein>
    <submittedName>
        <fullName evidence="1">Uncharacterized protein</fullName>
    </submittedName>
</protein>